<dbReference type="InterPro" id="IPR017441">
    <property type="entry name" value="Protein_kinase_ATP_BS"/>
</dbReference>
<evidence type="ECO:0000256" key="9">
    <source>
        <dbReference type="SAM" id="Phobius"/>
    </source>
</evidence>
<dbReference type="Proteomes" id="UP000298860">
    <property type="component" value="Unassembled WGS sequence"/>
</dbReference>
<dbReference type="PROSITE" id="PS00107">
    <property type="entry name" value="PROTEIN_KINASE_ATP"/>
    <property type="match status" value="1"/>
</dbReference>
<dbReference type="GO" id="GO:0005524">
    <property type="term" value="F:ATP binding"/>
    <property type="evidence" value="ECO:0007669"/>
    <property type="project" value="UniProtKB-UniRule"/>
</dbReference>
<evidence type="ECO:0000259" key="10">
    <source>
        <dbReference type="PROSITE" id="PS50011"/>
    </source>
</evidence>
<dbReference type="PANTHER" id="PTHR43289">
    <property type="entry name" value="MITOGEN-ACTIVATED PROTEIN KINASE KINASE KINASE 20-RELATED"/>
    <property type="match status" value="1"/>
</dbReference>
<dbReference type="EMBL" id="BJFL01000041">
    <property type="protein sequence ID" value="GDY33398.1"/>
    <property type="molecule type" value="Genomic_DNA"/>
</dbReference>
<proteinExistence type="predicted"/>
<evidence type="ECO:0000256" key="7">
    <source>
        <dbReference type="PROSITE-ProRule" id="PRU10141"/>
    </source>
</evidence>
<dbReference type="InterPro" id="IPR008271">
    <property type="entry name" value="Ser/Thr_kinase_AS"/>
</dbReference>
<evidence type="ECO:0000256" key="4">
    <source>
        <dbReference type="ARBA" id="ARBA00022741"/>
    </source>
</evidence>
<keyword evidence="9" id="KW-1133">Transmembrane helix</keyword>
<sequence length="540" mass="56480">MQLFHRRRHGDERPEDVPGYRDLQLIGRGGFSVVYRATQEALDRAVALKVLTVPLDEDARRRFFREVTTTARLTGHPNVVTALDAGRTRTGRPYLAMDLYSRGSLMDRLNAEGPLPATEVARIGAKIADALDAAHQLGIVHRDVKPNNILVSRFGEPALADFGVACLLDLGASATVLETFTPSHAAPEVVNRQPPSAASDVYALGSTMYQLVAGQPAFGRRGEEIAAVLHRILTEEPAALACPELPPLADVVRRAMAKRPEDRHPSAAALAAALRSLVSDAEPRSFAPQPPPWAAAVPGEPRSGGAHPATPVGGPSFPDTPPGESVWHTAGPARPRRRRMALTVVGVLVAVAALTVGLAAWQRALHGEARPQAQSAATSTADPTVPASAAPGATTVPVTSVAGGAPAGPAPPAGRGTTPGAPPPPAATTVTSAKASSSPAEQPTSVCTPDGCAARASFVAYGDHLYVCDNKADGHSAVAWYQRSDVPGQNNEAWDNNGSGTCIDHNMNMPEGAKITYRVCVGDYDTRRLLVCSNTITATG</sequence>
<dbReference type="PANTHER" id="PTHR43289:SF6">
    <property type="entry name" value="SERINE_THREONINE-PROTEIN KINASE NEKL-3"/>
    <property type="match status" value="1"/>
</dbReference>
<evidence type="ECO:0000256" key="5">
    <source>
        <dbReference type="ARBA" id="ARBA00022777"/>
    </source>
</evidence>
<dbReference type="InterPro" id="IPR000719">
    <property type="entry name" value="Prot_kinase_dom"/>
</dbReference>
<dbReference type="PROSITE" id="PS00108">
    <property type="entry name" value="PROTEIN_KINASE_ST"/>
    <property type="match status" value="1"/>
</dbReference>
<evidence type="ECO:0000313" key="12">
    <source>
        <dbReference type="Proteomes" id="UP000298860"/>
    </source>
</evidence>
<feature type="domain" description="Protein kinase" evidence="10">
    <location>
        <begin position="20"/>
        <end position="278"/>
    </location>
</feature>
<feature type="compositionally biased region" description="Low complexity" evidence="8">
    <location>
        <begin position="427"/>
        <end position="440"/>
    </location>
</feature>
<keyword evidence="4 7" id="KW-0547">Nucleotide-binding</keyword>
<comment type="caution">
    <text evidence="11">The sequence shown here is derived from an EMBL/GenBank/DDBJ whole genome shotgun (WGS) entry which is preliminary data.</text>
</comment>
<keyword evidence="5" id="KW-0418">Kinase</keyword>
<feature type="region of interest" description="Disordered" evidence="8">
    <location>
        <begin position="372"/>
        <end position="447"/>
    </location>
</feature>
<dbReference type="AlphaFoldDB" id="A0A4D4JFG2"/>
<evidence type="ECO:0000256" key="6">
    <source>
        <dbReference type="ARBA" id="ARBA00022840"/>
    </source>
</evidence>
<keyword evidence="12" id="KW-1185">Reference proteome</keyword>
<keyword evidence="9" id="KW-0472">Membrane</keyword>
<evidence type="ECO:0000313" key="11">
    <source>
        <dbReference type="EMBL" id="GDY33398.1"/>
    </source>
</evidence>
<dbReference type="SMART" id="SM00220">
    <property type="entry name" value="S_TKc"/>
    <property type="match status" value="1"/>
</dbReference>
<dbReference type="Gene3D" id="3.30.200.20">
    <property type="entry name" value="Phosphorylase Kinase, domain 1"/>
    <property type="match status" value="1"/>
</dbReference>
<dbReference type="InterPro" id="IPR011009">
    <property type="entry name" value="Kinase-like_dom_sf"/>
</dbReference>
<keyword evidence="9" id="KW-0812">Transmembrane</keyword>
<feature type="transmembrane region" description="Helical" evidence="9">
    <location>
        <begin position="340"/>
        <end position="361"/>
    </location>
</feature>
<dbReference type="CDD" id="cd14014">
    <property type="entry name" value="STKc_PknB_like"/>
    <property type="match status" value="1"/>
</dbReference>
<dbReference type="RefSeq" id="WP_137816347.1">
    <property type="nucleotide sequence ID" value="NZ_BJFL01000041.1"/>
</dbReference>
<evidence type="ECO:0000256" key="3">
    <source>
        <dbReference type="ARBA" id="ARBA00022679"/>
    </source>
</evidence>
<keyword evidence="2" id="KW-0723">Serine/threonine-protein kinase</keyword>
<keyword evidence="3" id="KW-0808">Transferase</keyword>
<reference evidence="12" key="1">
    <citation type="submission" date="2019-04" db="EMBL/GenBank/DDBJ databases">
        <title>Draft genome sequence of Pseudonocardiaceae bacterium SL3-2-4.</title>
        <authorList>
            <person name="Ningsih F."/>
            <person name="Yokota A."/>
            <person name="Sakai Y."/>
            <person name="Nanatani K."/>
            <person name="Yabe S."/>
            <person name="Oetari A."/>
            <person name="Sjamsuridzal W."/>
        </authorList>
    </citation>
    <scope>NUCLEOTIDE SEQUENCE [LARGE SCALE GENOMIC DNA]</scope>
    <source>
        <strain evidence="12">SL3-2-4</strain>
    </source>
</reference>
<organism evidence="11 12">
    <name type="scientific">Gandjariella thermophila</name>
    <dbReference type="NCBI Taxonomy" id="1931992"/>
    <lineage>
        <taxon>Bacteria</taxon>
        <taxon>Bacillati</taxon>
        <taxon>Actinomycetota</taxon>
        <taxon>Actinomycetes</taxon>
        <taxon>Pseudonocardiales</taxon>
        <taxon>Pseudonocardiaceae</taxon>
        <taxon>Gandjariella</taxon>
    </lineage>
</organism>
<keyword evidence="6 7" id="KW-0067">ATP-binding</keyword>
<name>A0A4D4JFG2_9PSEU</name>
<protein>
    <recommendedName>
        <fullName evidence="1">non-specific serine/threonine protein kinase</fullName>
        <ecNumber evidence="1">2.7.11.1</ecNumber>
    </recommendedName>
</protein>
<dbReference type="SUPFAM" id="SSF56112">
    <property type="entry name" value="Protein kinase-like (PK-like)"/>
    <property type="match status" value="1"/>
</dbReference>
<dbReference type="EC" id="2.7.11.1" evidence="1"/>
<accession>A0A4D4JFG2</accession>
<gene>
    <name evidence="11" type="ORF">GTS_50310</name>
</gene>
<dbReference type="GO" id="GO:0004674">
    <property type="term" value="F:protein serine/threonine kinase activity"/>
    <property type="evidence" value="ECO:0007669"/>
    <property type="project" value="UniProtKB-KW"/>
</dbReference>
<evidence type="ECO:0000256" key="1">
    <source>
        <dbReference type="ARBA" id="ARBA00012513"/>
    </source>
</evidence>
<evidence type="ECO:0000256" key="8">
    <source>
        <dbReference type="SAM" id="MobiDB-lite"/>
    </source>
</evidence>
<evidence type="ECO:0000256" key="2">
    <source>
        <dbReference type="ARBA" id="ARBA00022527"/>
    </source>
</evidence>
<feature type="region of interest" description="Disordered" evidence="8">
    <location>
        <begin position="281"/>
        <end position="335"/>
    </location>
</feature>
<dbReference type="OrthoDB" id="9762169at2"/>
<feature type="compositionally biased region" description="Polar residues" evidence="8">
    <location>
        <begin position="372"/>
        <end position="382"/>
    </location>
</feature>
<feature type="binding site" evidence="7">
    <location>
        <position position="49"/>
    </location>
    <ligand>
        <name>ATP</name>
        <dbReference type="ChEBI" id="CHEBI:30616"/>
    </ligand>
</feature>
<dbReference type="Pfam" id="PF00069">
    <property type="entry name" value="Pkinase"/>
    <property type="match status" value="1"/>
</dbReference>
<dbReference type="PROSITE" id="PS50011">
    <property type="entry name" value="PROTEIN_KINASE_DOM"/>
    <property type="match status" value="1"/>
</dbReference>
<dbReference type="Gene3D" id="1.10.510.10">
    <property type="entry name" value="Transferase(Phosphotransferase) domain 1"/>
    <property type="match status" value="1"/>
</dbReference>